<comment type="caution">
    <text evidence="1">The sequence shown here is derived from an EMBL/GenBank/DDBJ whole genome shotgun (WGS) entry which is preliminary data.</text>
</comment>
<gene>
    <name evidence="1" type="ORF">DERYTH_LOCUS7100</name>
</gene>
<organism evidence="1 2">
    <name type="scientific">Dentiscutata erythropus</name>
    <dbReference type="NCBI Taxonomy" id="1348616"/>
    <lineage>
        <taxon>Eukaryota</taxon>
        <taxon>Fungi</taxon>
        <taxon>Fungi incertae sedis</taxon>
        <taxon>Mucoromycota</taxon>
        <taxon>Glomeromycotina</taxon>
        <taxon>Glomeromycetes</taxon>
        <taxon>Diversisporales</taxon>
        <taxon>Gigasporaceae</taxon>
        <taxon>Dentiscutata</taxon>
    </lineage>
</organism>
<evidence type="ECO:0000313" key="1">
    <source>
        <dbReference type="EMBL" id="CAG8589688.1"/>
    </source>
</evidence>
<name>A0A9N9C7Z6_9GLOM</name>
<sequence>MTGSLTMFYQNNINFYQLEYINPIAAAVEDLGLTFQQLKHIDCSIQVTIFLPNTITIFEFNTKQQFYQSVEVPEDITNIHFPTLTTEFSFSSNSTDLLEANFYTPTLCSIISSTDLTNRESDTDSIDELVLSGAPSYLSEELIY</sequence>
<reference evidence="1" key="1">
    <citation type="submission" date="2021-06" db="EMBL/GenBank/DDBJ databases">
        <authorList>
            <person name="Kallberg Y."/>
            <person name="Tangrot J."/>
            <person name="Rosling A."/>
        </authorList>
    </citation>
    <scope>NUCLEOTIDE SEQUENCE</scope>
    <source>
        <strain evidence="1">MA453B</strain>
    </source>
</reference>
<evidence type="ECO:0000313" key="2">
    <source>
        <dbReference type="Proteomes" id="UP000789405"/>
    </source>
</evidence>
<dbReference type="AlphaFoldDB" id="A0A9N9C7Z6"/>
<protein>
    <submittedName>
        <fullName evidence="1">3191_t:CDS:1</fullName>
    </submittedName>
</protein>
<accession>A0A9N9C7Z6</accession>
<proteinExistence type="predicted"/>
<dbReference type="EMBL" id="CAJVPY010003364">
    <property type="protein sequence ID" value="CAG8589688.1"/>
    <property type="molecule type" value="Genomic_DNA"/>
</dbReference>
<keyword evidence="2" id="KW-1185">Reference proteome</keyword>
<dbReference type="Proteomes" id="UP000789405">
    <property type="component" value="Unassembled WGS sequence"/>
</dbReference>